<dbReference type="Gene3D" id="1.20.1070.10">
    <property type="entry name" value="Rhodopsin 7-helix transmembrane proteins"/>
    <property type="match status" value="1"/>
</dbReference>
<evidence type="ECO:0000256" key="3">
    <source>
        <dbReference type="ARBA" id="ARBA00022989"/>
    </source>
</evidence>
<comment type="caution">
    <text evidence="7">The sequence shown here is derived from an EMBL/GenBank/DDBJ whole genome shotgun (WGS) entry which is preliminary data.</text>
</comment>
<keyword evidence="8" id="KW-1185">Reference proteome</keyword>
<dbReference type="AlphaFoldDB" id="A0AAV5TR89"/>
<feature type="transmembrane region" description="Helical" evidence="5">
    <location>
        <begin position="306"/>
        <end position="325"/>
    </location>
</feature>
<keyword evidence="3 5" id="KW-1133">Transmembrane helix</keyword>
<dbReference type="SUPFAM" id="SSF81321">
    <property type="entry name" value="Family A G protein-coupled receptor-like"/>
    <property type="match status" value="1"/>
</dbReference>
<feature type="transmembrane region" description="Helical" evidence="5">
    <location>
        <begin position="147"/>
        <end position="166"/>
    </location>
</feature>
<evidence type="ECO:0000256" key="2">
    <source>
        <dbReference type="ARBA" id="ARBA00022692"/>
    </source>
</evidence>
<dbReference type="InterPro" id="IPR017452">
    <property type="entry name" value="GPCR_Rhodpsn_7TM"/>
</dbReference>
<feature type="domain" description="G-protein coupled receptors family 1 profile" evidence="6">
    <location>
        <begin position="38"/>
        <end position="322"/>
    </location>
</feature>
<feature type="transmembrane region" description="Helical" evidence="5">
    <location>
        <begin position="264"/>
        <end position="286"/>
    </location>
</feature>
<keyword evidence="2 5" id="KW-0812">Transmembrane</keyword>
<gene>
    <name evidence="7" type="ORF">PENTCL1PPCAC_19021</name>
</gene>
<reference evidence="7" key="1">
    <citation type="submission" date="2023-10" db="EMBL/GenBank/DDBJ databases">
        <title>Genome assembly of Pristionchus species.</title>
        <authorList>
            <person name="Yoshida K."/>
            <person name="Sommer R.J."/>
        </authorList>
    </citation>
    <scope>NUCLEOTIDE SEQUENCE</scope>
    <source>
        <strain evidence="7">RS0144</strain>
    </source>
</reference>
<dbReference type="PANTHER" id="PTHR46709:SF8">
    <property type="entry name" value="G-PROTEIN COUPLED RECEPTORS FAMILY 1 PROFILE DOMAIN-CONTAINING PROTEIN"/>
    <property type="match status" value="1"/>
</dbReference>
<dbReference type="EMBL" id="BTSX01000004">
    <property type="protein sequence ID" value="GMS96846.1"/>
    <property type="molecule type" value="Genomic_DNA"/>
</dbReference>
<feature type="transmembrane region" description="Helical" evidence="5">
    <location>
        <begin position="21"/>
        <end position="47"/>
    </location>
</feature>
<feature type="transmembrane region" description="Helical" evidence="5">
    <location>
        <begin position="206"/>
        <end position="227"/>
    </location>
</feature>
<dbReference type="PANTHER" id="PTHR46709">
    <property type="entry name" value="PROTEIN CBG23488-RELATED"/>
    <property type="match status" value="1"/>
</dbReference>
<evidence type="ECO:0000256" key="1">
    <source>
        <dbReference type="ARBA" id="ARBA00004370"/>
    </source>
</evidence>
<dbReference type="PROSITE" id="PS50262">
    <property type="entry name" value="G_PROTEIN_RECEP_F1_2"/>
    <property type="match status" value="1"/>
</dbReference>
<feature type="transmembrane region" description="Helical" evidence="5">
    <location>
        <begin position="96"/>
        <end position="118"/>
    </location>
</feature>
<accession>A0AAV5TR89</accession>
<feature type="transmembrane region" description="Helical" evidence="5">
    <location>
        <begin position="59"/>
        <end position="84"/>
    </location>
</feature>
<proteinExistence type="predicted"/>
<dbReference type="GO" id="GO:0016020">
    <property type="term" value="C:membrane"/>
    <property type="evidence" value="ECO:0007669"/>
    <property type="project" value="UniProtKB-SubCell"/>
</dbReference>
<dbReference type="Proteomes" id="UP001432027">
    <property type="component" value="Unassembled WGS sequence"/>
</dbReference>
<comment type="subcellular location">
    <subcellularLocation>
        <location evidence="1">Membrane</location>
    </subcellularLocation>
</comment>
<dbReference type="CDD" id="cd14978">
    <property type="entry name" value="7tmA_FMRFamide_R-like"/>
    <property type="match status" value="1"/>
</dbReference>
<keyword evidence="4 5" id="KW-0472">Membrane</keyword>
<name>A0AAV5TR89_9BILA</name>
<evidence type="ECO:0000313" key="8">
    <source>
        <dbReference type="Proteomes" id="UP001432027"/>
    </source>
</evidence>
<evidence type="ECO:0000259" key="6">
    <source>
        <dbReference type="PROSITE" id="PS50262"/>
    </source>
</evidence>
<protein>
    <recommendedName>
        <fullName evidence="6">G-protein coupled receptors family 1 profile domain-containing protein</fullName>
    </recommendedName>
</protein>
<evidence type="ECO:0000256" key="4">
    <source>
        <dbReference type="ARBA" id="ARBA00023136"/>
    </source>
</evidence>
<sequence>MDPSDNETCEYHEQLLLDWKMAFVGVLGLLTALFSIINNCLLYYTFVTSRTLKKRRLTYLKWISLCDVFVSLSYIAIMCVQVYVDYFHSLFLFYMWHTYLVIAYTISHITFSSSSYLLMAATIERYLQTTANTRSTALFHCLRSHRAFVVMFCFLAGFILRGTVFFEIEVQTTSACSGFASMWAAPTSLTSSPLFDKIWKFWFRKVLTVLLPFVVLAYFNVAIVMNVRKSDRDQIVKTLILYVTVGPRGDSSRLSSRLRTVTRMLVIVVCTYLFSNLIDVCIAIMENLDWETLENYPRIYTVASDISSFLPILACAIRPVIYATNDHIIAREIRRSFARLCGCSRHARDLPELLAVHDSPSEKLSMEPRFGMGRLIMARAALEDPKRSFISVSSVLL</sequence>
<evidence type="ECO:0000256" key="5">
    <source>
        <dbReference type="SAM" id="Phobius"/>
    </source>
</evidence>
<organism evidence="7 8">
    <name type="scientific">Pristionchus entomophagus</name>
    <dbReference type="NCBI Taxonomy" id="358040"/>
    <lineage>
        <taxon>Eukaryota</taxon>
        <taxon>Metazoa</taxon>
        <taxon>Ecdysozoa</taxon>
        <taxon>Nematoda</taxon>
        <taxon>Chromadorea</taxon>
        <taxon>Rhabditida</taxon>
        <taxon>Rhabditina</taxon>
        <taxon>Diplogasteromorpha</taxon>
        <taxon>Diplogasteroidea</taxon>
        <taxon>Neodiplogasteridae</taxon>
        <taxon>Pristionchus</taxon>
    </lineage>
</organism>
<evidence type="ECO:0000313" key="7">
    <source>
        <dbReference type="EMBL" id="GMS96846.1"/>
    </source>
</evidence>